<reference evidence="1 2" key="1">
    <citation type="submission" date="2019-10" db="EMBL/GenBank/DDBJ databases">
        <authorList>
            <person name="Karimi E."/>
        </authorList>
    </citation>
    <scope>NUCLEOTIDE SEQUENCE [LARGE SCALE GENOMIC DNA]</scope>
    <source>
        <strain evidence="1">Pantoea sp. 111</strain>
    </source>
</reference>
<name>A0AAX3J550_9GAMM</name>
<gene>
    <name evidence="1" type="ORF">PANT111_170157</name>
</gene>
<comment type="caution">
    <text evidence="1">The sequence shown here is derived from an EMBL/GenBank/DDBJ whole genome shotgun (WGS) entry which is preliminary data.</text>
</comment>
<sequence length="136" mass="15405">MTTATDLAQQAIDNVNALKALAEKTGEIPADVQAQLEAYADQVDKLTRQLGSEQDTREGYRVNILIDEEQIALALEIMNKIENGLTDKTIPQMPTTLRRQLTETLGYVTNRKEELLSFRKEGDSEPRTYEEYRMGI</sequence>
<proteinExistence type="predicted"/>
<evidence type="ECO:0000313" key="2">
    <source>
        <dbReference type="Proteomes" id="UP000433737"/>
    </source>
</evidence>
<evidence type="ECO:0000313" key="1">
    <source>
        <dbReference type="EMBL" id="VXB73833.1"/>
    </source>
</evidence>
<dbReference type="RefSeq" id="WP_159223496.1">
    <property type="nucleotide sequence ID" value="NZ_LR733469.1"/>
</dbReference>
<dbReference type="AlphaFoldDB" id="A0AAX3J550"/>
<dbReference type="EMBL" id="CABWMH010000009">
    <property type="protein sequence ID" value="VXB73833.1"/>
    <property type="molecule type" value="Genomic_DNA"/>
</dbReference>
<protein>
    <submittedName>
        <fullName evidence="1">Uncharacterized protein</fullName>
    </submittedName>
</protein>
<dbReference type="Proteomes" id="UP000433737">
    <property type="component" value="Unassembled WGS sequence"/>
</dbReference>
<organism evidence="1 2">
    <name type="scientific">Pantoea brenneri</name>
    <dbReference type="NCBI Taxonomy" id="472694"/>
    <lineage>
        <taxon>Bacteria</taxon>
        <taxon>Pseudomonadati</taxon>
        <taxon>Pseudomonadota</taxon>
        <taxon>Gammaproteobacteria</taxon>
        <taxon>Enterobacterales</taxon>
        <taxon>Erwiniaceae</taxon>
        <taxon>Pantoea</taxon>
    </lineage>
</organism>
<accession>A0AAX3J550</accession>